<keyword evidence="2" id="KW-0521">NADP</keyword>
<dbReference type="Gene3D" id="3.40.50.720">
    <property type="entry name" value="NAD(P)-binding Rossmann-like Domain"/>
    <property type="match status" value="1"/>
</dbReference>
<feature type="region of interest" description="Disordered" evidence="4">
    <location>
        <begin position="108"/>
        <end position="169"/>
    </location>
</feature>
<reference evidence="7" key="1">
    <citation type="submission" date="2025-08" db="UniProtKB">
        <authorList>
            <consortium name="RefSeq"/>
        </authorList>
    </citation>
    <scope>IDENTIFICATION</scope>
</reference>
<dbReference type="InterPro" id="IPR036291">
    <property type="entry name" value="NAD(P)-bd_dom_sf"/>
</dbReference>
<evidence type="ECO:0000256" key="3">
    <source>
        <dbReference type="ARBA" id="ARBA00040296"/>
    </source>
</evidence>
<organism evidence="6 7">
    <name type="scientific">Aplysia californica</name>
    <name type="common">California sea hare</name>
    <dbReference type="NCBI Taxonomy" id="6500"/>
    <lineage>
        <taxon>Eukaryota</taxon>
        <taxon>Metazoa</taxon>
        <taxon>Spiralia</taxon>
        <taxon>Lophotrochozoa</taxon>
        <taxon>Mollusca</taxon>
        <taxon>Gastropoda</taxon>
        <taxon>Heterobranchia</taxon>
        <taxon>Euthyneura</taxon>
        <taxon>Tectipleura</taxon>
        <taxon>Aplysiida</taxon>
        <taxon>Aplysioidea</taxon>
        <taxon>Aplysiidae</taxon>
        <taxon>Aplysia</taxon>
    </lineage>
</organism>
<dbReference type="InterPro" id="IPR008030">
    <property type="entry name" value="NmrA-like"/>
</dbReference>
<feature type="domain" description="NmrA-like" evidence="5">
    <location>
        <begin position="222"/>
        <end position="490"/>
    </location>
</feature>
<dbReference type="Proteomes" id="UP000694888">
    <property type="component" value="Unplaced"/>
</dbReference>
<evidence type="ECO:0000259" key="5">
    <source>
        <dbReference type="Pfam" id="PF05368"/>
    </source>
</evidence>
<dbReference type="Pfam" id="PF05368">
    <property type="entry name" value="NmrA"/>
    <property type="match status" value="1"/>
</dbReference>
<evidence type="ECO:0000256" key="2">
    <source>
        <dbReference type="ARBA" id="ARBA00022857"/>
    </source>
</evidence>
<comment type="similarity">
    <text evidence="1">Belongs to the NmrA-type oxidoreductase family.</text>
</comment>
<keyword evidence="6" id="KW-1185">Reference proteome</keyword>
<dbReference type="InterPro" id="IPR051164">
    <property type="entry name" value="NmrA-like_oxidored"/>
</dbReference>
<accession>A0ABM1VR21</accession>
<dbReference type="RefSeq" id="XP_035824863.1">
    <property type="nucleotide sequence ID" value="XM_035968970.1"/>
</dbReference>
<name>A0ABM1VR21_APLCA</name>
<feature type="compositionally biased region" description="Gly residues" evidence="4">
    <location>
        <begin position="108"/>
        <end position="144"/>
    </location>
</feature>
<proteinExistence type="inferred from homology"/>
<evidence type="ECO:0000256" key="1">
    <source>
        <dbReference type="ARBA" id="ARBA00006328"/>
    </source>
</evidence>
<dbReference type="GeneID" id="101853776"/>
<dbReference type="SUPFAM" id="SSF51735">
    <property type="entry name" value="NAD(P)-binding Rossmann-fold domains"/>
    <property type="match status" value="1"/>
</dbReference>
<gene>
    <name evidence="7" type="primary">LOC101853776</name>
</gene>
<sequence length="521" mass="55753">MGDPETATAPNPLKLDGKISSTRLAPINVSTLNAYKGTNKNAGKKLQKQQSSLALMNVENGSQRAKTGGGREMFLSGPDAAIIGEMDDGPTVSVETNPLPDAFGVDNIGGVGGRGGGDGGDAGGGGQGGGGGGGGGQGGGGGGTSMRRRTGTKGSMKKGVDNNGNEDAEALEGEDFDDDEMDGHSEAGDAKPKGIAKQFKELIRKMGCAGSKDVHLKSPMPVVVFGATGTVGGEVARALLRDHRFAVRAVTRTPTTDQARALAEEGAVVVTADLNDSRSLMRVMEGAAGVFLSTNYWEHLNKQKEITHGMNAIDAAVSCNIHHFIFHGSEPTRQDEKPCGYMEAKAALEEYVRETTLPYTAVRFPFLYENLLSLFKPHLVRPGVYTLPIPMEDTPMDCMALHDIGRCVVNIFLRPRNHMQKAVSLTGDRMTIQHMADIMKKHFDDRKIIYHKISPADFGSFDFQGCQDIAALFENMQASPARDPRVTRRISHCVTSLDKWTTDHKAKLVEVMNGGPSQSPR</sequence>
<evidence type="ECO:0000256" key="4">
    <source>
        <dbReference type="SAM" id="MobiDB-lite"/>
    </source>
</evidence>
<evidence type="ECO:0000313" key="7">
    <source>
        <dbReference type="RefSeq" id="XP_035824863.1"/>
    </source>
</evidence>
<dbReference type="CDD" id="cd05251">
    <property type="entry name" value="NmrA_like_SDR_a"/>
    <property type="match status" value="1"/>
</dbReference>
<evidence type="ECO:0000313" key="6">
    <source>
        <dbReference type="Proteomes" id="UP000694888"/>
    </source>
</evidence>
<dbReference type="Gene3D" id="3.90.25.10">
    <property type="entry name" value="UDP-galactose 4-epimerase, domain 1"/>
    <property type="match status" value="1"/>
</dbReference>
<dbReference type="PANTHER" id="PTHR42748:SF7">
    <property type="entry name" value="NMRA LIKE REDOX SENSOR 1-RELATED"/>
    <property type="match status" value="1"/>
</dbReference>
<dbReference type="PANTHER" id="PTHR42748">
    <property type="entry name" value="NITROGEN METABOLITE REPRESSION PROTEIN NMRA FAMILY MEMBER"/>
    <property type="match status" value="1"/>
</dbReference>
<protein>
    <recommendedName>
        <fullName evidence="3">NmrA-like family domain-containing protein 1</fullName>
    </recommendedName>
</protein>